<evidence type="ECO:0000313" key="2">
    <source>
        <dbReference type="Proteomes" id="UP000218209"/>
    </source>
</evidence>
<gene>
    <name evidence="1" type="ORF">BU14_0032s0027</name>
</gene>
<dbReference type="AlphaFoldDB" id="A0A1X6PIR6"/>
<keyword evidence="2" id="KW-1185">Reference proteome</keyword>
<sequence length="62" mass="7187">MRDVRSRRRKSTLLTSPRFLVPYVHVRQQGVRRVRQQRALCRSVTAARTVSVVASPIWRKGG</sequence>
<evidence type="ECO:0000313" key="1">
    <source>
        <dbReference type="EMBL" id="OSX80769.1"/>
    </source>
</evidence>
<accession>A0A1X6PIR6</accession>
<organism evidence="1 2">
    <name type="scientific">Porphyra umbilicalis</name>
    <name type="common">Purple laver</name>
    <name type="synonym">Red alga</name>
    <dbReference type="NCBI Taxonomy" id="2786"/>
    <lineage>
        <taxon>Eukaryota</taxon>
        <taxon>Rhodophyta</taxon>
        <taxon>Bangiophyceae</taxon>
        <taxon>Bangiales</taxon>
        <taxon>Bangiaceae</taxon>
        <taxon>Porphyra</taxon>
    </lineage>
</organism>
<reference evidence="1 2" key="1">
    <citation type="submission" date="2017-03" db="EMBL/GenBank/DDBJ databases">
        <title>WGS assembly of Porphyra umbilicalis.</title>
        <authorList>
            <person name="Brawley S.H."/>
            <person name="Blouin N.A."/>
            <person name="Ficko-Blean E."/>
            <person name="Wheeler G.L."/>
            <person name="Lohr M."/>
            <person name="Goodson H.V."/>
            <person name="Jenkins J.W."/>
            <person name="Blaby-Haas C.E."/>
            <person name="Helliwell K.E."/>
            <person name="Chan C."/>
            <person name="Marriage T."/>
            <person name="Bhattacharya D."/>
            <person name="Klein A.S."/>
            <person name="Badis Y."/>
            <person name="Brodie J."/>
            <person name="Cao Y."/>
            <person name="Collen J."/>
            <person name="Dittami S.M."/>
            <person name="Gachon C.M."/>
            <person name="Green B.R."/>
            <person name="Karpowicz S."/>
            <person name="Kim J.W."/>
            <person name="Kudahl U."/>
            <person name="Lin S."/>
            <person name="Michel G."/>
            <person name="Mittag M."/>
            <person name="Olson B.J."/>
            <person name="Pangilinan J."/>
            <person name="Peng Y."/>
            <person name="Qiu H."/>
            <person name="Shu S."/>
            <person name="Singer J.T."/>
            <person name="Smith A.G."/>
            <person name="Sprecher B.N."/>
            <person name="Wagner V."/>
            <person name="Wang W."/>
            <person name="Wang Z.-Y."/>
            <person name="Yan J."/>
            <person name="Yarish C."/>
            <person name="Zoeuner-Riek S."/>
            <person name="Zhuang Y."/>
            <person name="Zou Y."/>
            <person name="Lindquist E.A."/>
            <person name="Grimwood J."/>
            <person name="Barry K."/>
            <person name="Rokhsar D.S."/>
            <person name="Schmutz J."/>
            <person name="Stiller J.W."/>
            <person name="Grossman A.R."/>
            <person name="Prochnik S.E."/>
        </authorList>
    </citation>
    <scope>NUCLEOTIDE SEQUENCE [LARGE SCALE GENOMIC DNA]</scope>
    <source>
        <strain evidence="1">4086291</strain>
    </source>
</reference>
<proteinExistence type="predicted"/>
<dbReference type="Proteomes" id="UP000218209">
    <property type="component" value="Unassembled WGS sequence"/>
</dbReference>
<dbReference type="EMBL" id="KV918768">
    <property type="protein sequence ID" value="OSX80769.1"/>
    <property type="molecule type" value="Genomic_DNA"/>
</dbReference>
<name>A0A1X6PIR6_PORUM</name>
<protein>
    <submittedName>
        <fullName evidence="1">Uncharacterized protein</fullName>
    </submittedName>
</protein>